<proteinExistence type="predicted"/>
<protein>
    <submittedName>
        <fullName evidence="4">Putative dehydrogenase</fullName>
    </submittedName>
</protein>
<name>A0A7W9SL23_ARMRO</name>
<dbReference type="Proteomes" id="UP000520814">
    <property type="component" value="Unassembled WGS sequence"/>
</dbReference>
<evidence type="ECO:0000259" key="2">
    <source>
        <dbReference type="Pfam" id="PF01408"/>
    </source>
</evidence>
<feature type="chain" id="PRO_5030747515" evidence="1">
    <location>
        <begin position="23"/>
        <end position="424"/>
    </location>
</feature>
<feature type="domain" description="Gfo/Idh/MocA-like oxidoreductase bacterial type C-terminal" evidence="3">
    <location>
        <begin position="208"/>
        <end position="420"/>
    </location>
</feature>
<dbReference type="SUPFAM" id="SSF51735">
    <property type="entry name" value="NAD(P)-binding Rossmann-fold domains"/>
    <property type="match status" value="1"/>
</dbReference>
<organism evidence="4 5">
    <name type="scientific">Armatimonas rosea</name>
    <dbReference type="NCBI Taxonomy" id="685828"/>
    <lineage>
        <taxon>Bacteria</taxon>
        <taxon>Bacillati</taxon>
        <taxon>Armatimonadota</taxon>
        <taxon>Armatimonadia</taxon>
        <taxon>Armatimonadales</taxon>
        <taxon>Armatimonadaceae</taxon>
        <taxon>Armatimonas</taxon>
    </lineage>
</organism>
<dbReference type="InterPro" id="IPR036291">
    <property type="entry name" value="NAD(P)-bd_dom_sf"/>
</dbReference>
<evidence type="ECO:0000259" key="3">
    <source>
        <dbReference type="Pfam" id="PF19051"/>
    </source>
</evidence>
<reference evidence="4 5" key="1">
    <citation type="submission" date="2020-08" db="EMBL/GenBank/DDBJ databases">
        <title>Genomic Encyclopedia of Type Strains, Phase IV (KMG-IV): sequencing the most valuable type-strain genomes for metagenomic binning, comparative biology and taxonomic classification.</title>
        <authorList>
            <person name="Goeker M."/>
        </authorList>
    </citation>
    <scope>NUCLEOTIDE SEQUENCE [LARGE SCALE GENOMIC DNA]</scope>
    <source>
        <strain evidence="4 5">DSM 23562</strain>
    </source>
</reference>
<accession>A0A7W9SL23</accession>
<dbReference type="SUPFAM" id="SSF55347">
    <property type="entry name" value="Glyceraldehyde-3-phosphate dehydrogenase-like, C-terminal domain"/>
    <property type="match status" value="1"/>
</dbReference>
<dbReference type="AlphaFoldDB" id="A0A7W9SL23"/>
<dbReference type="EMBL" id="JACHGW010000001">
    <property type="protein sequence ID" value="MBB6048607.1"/>
    <property type="molecule type" value="Genomic_DNA"/>
</dbReference>
<evidence type="ECO:0000313" key="5">
    <source>
        <dbReference type="Proteomes" id="UP000520814"/>
    </source>
</evidence>
<dbReference type="InterPro" id="IPR043906">
    <property type="entry name" value="Gfo/Idh/MocA_OxRdtase_bact_C"/>
</dbReference>
<dbReference type="Gene3D" id="3.40.50.720">
    <property type="entry name" value="NAD(P)-binding Rossmann-like Domain"/>
    <property type="match status" value="1"/>
</dbReference>
<keyword evidence="5" id="KW-1185">Reference proteome</keyword>
<dbReference type="Gene3D" id="3.30.360.10">
    <property type="entry name" value="Dihydrodipicolinate Reductase, domain 2"/>
    <property type="match status" value="1"/>
</dbReference>
<dbReference type="Pfam" id="PF01408">
    <property type="entry name" value="GFO_IDH_MocA"/>
    <property type="match status" value="1"/>
</dbReference>
<dbReference type="RefSeq" id="WP_184192245.1">
    <property type="nucleotide sequence ID" value="NZ_JACHGW010000001.1"/>
</dbReference>
<evidence type="ECO:0000256" key="1">
    <source>
        <dbReference type="SAM" id="SignalP"/>
    </source>
</evidence>
<dbReference type="GO" id="GO:0000166">
    <property type="term" value="F:nucleotide binding"/>
    <property type="evidence" value="ECO:0007669"/>
    <property type="project" value="InterPro"/>
</dbReference>
<dbReference type="Pfam" id="PF19051">
    <property type="entry name" value="GFO_IDH_MocA_C2"/>
    <property type="match status" value="1"/>
</dbReference>
<keyword evidence="1" id="KW-0732">Signal</keyword>
<feature type="domain" description="Gfo/Idh/MocA-like oxidoreductase N-terminal" evidence="2">
    <location>
        <begin position="33"/>
        <end position="163"/>
    </location>
</feature>
<dbReference type="PANTHER" id="PTHR43818">
    <property type="entry name" value="BCDNA.GH03377"/>
    <property type="match status" value="1"/>
</dbReference>
<sequence length="424" mass="47591">MNRRQFLGAAAAPLFLPSSVLGRAGFTAPADRITVGVIGCGKMANDFHLPTLLDFDDVQILAVCDVDTTRRERAKKRVETHYEGEGRATKTCAAYNDFREVLARKDIDAVVIVTPEHWHAIPIIEACKAGKDVYCEKPLTLTLAESKRCIEAVRKYKRVLQTGSQQRSNVFGRFREGCEFVRSGRLGKIKSVTVGVAAPSVWCDLKEEMPEPGLDWDLWLGPAPMRPYSSVLSPRGQHNHFPAWRNYREYSGGGHADMGAHHYDIAQWALGKDDTDPVEIVPPDDPMATFGAKLIYADGIEVTHGGPSGCFFTGTNGTLHLDRGVLKSDPPELAKTPLSEKETHLFVSPGHHRNWIDCIKSRQKPLCDVEIGCRSVALVQLANLAYWHRRRLKWDPVKWEFIGDKEANKWLDRERRSKWSLPKV</sequence>
<comment type="caution">
    <text evidence="4">The sequence shown here is derived from an EMBL/GenBank/DDBJ whole genome shotgun (WGS) entry which is preliminary data.</text>
</comment>
<dbReference type="InterPro" id="IPR000683">
    <property type="entry name" value="Gfo/Idh/MocA-like_OxRdtase_N"/>
</dbReference>
<gene>
    <name evidence="4" type="ORF">HNQ39_000369</name>
</gene>
<feature type="signal peptide" evidence="1">
    <location>
        <begin position="1"/>
        <end position="22"/>
    </location>
</feature>
<evidence type="ECO:0000313" key="4">
    <source>
        <dbReference type="EMBL" id="MBB6048607.1"/>
    </source>
</evidence>
<dbReference type="InterPro" id="IPR050463">
    <property type="entry name" value="Gfo/Idh/MocA_oxidrdct_glycsds"/>
</dbReference>
<dbReference type="PANTHER" id="PTHR43818:SF5">
    <property type="entry name" value="OXIDOREDUCTASE FAMILY PROTEIN"/>
    <property type="match status" value="1"/>
</dbReference>